<evidence type="ECO:0000259" key="10">
    <source>
        <dbReference type="PROSITE" id="PS50893"/>
    </source>
</evidence>
<dbReference type="AlphaFoldDB" id="A0A0G0T8I3"/>
<evidence type="ECO:0000256" key="6">
    <source>
        <dbReference type="ARBA" id="ARBA00022840"/>
    </source>
</evidence>
<dbReference type="Gene3D" id="3.40.50.300">
    <property type="entry name" value="P-loop containing nucleotide triphosphate hydrolases"/>
    <property type="match status" value="1"/>
</dbReference>
<dbReference type="InterPro" id="IPR005286">
    <property type="entry name" value="Cell_div_FtsE"/>
</dbReference>
<evidence type="ECO:0000256" key="5">
    <source>
        <dbReference type="ARBA" id="ARBA00022741"/>
    </source>
</evidence>
<evidence type="ECO:0000256" key="2">
    <source>
        <dbReference type="ARBA" id="ARBA00020019"/>
    </source>
</evidence>
<keyword evidence="5 9" id="KW-0547">Nucleotide-binding</keyword>
<dbReference type="PANTHER" id="PTHR24220">
    <property type="entry name" value="IMPORT ATP-BINDING PROTEIN"/>
    <property type="match status" value="1"/>
</dbReference>
<dbReference type="GO" id="GO:0005524">
    <property type="term" value="F:ATP binding"/>
    <property type="evidence" value="ECO:0007669"/>
    <property type="project" value="UniProtKB-UniRule"/>
</dbReference>
<evidence type="ECO:0000256" key="4">
    <source>
        <dbReference type="ARBA" id="ARBA00022618"/>
    </source>
</evidence>
<dbReference type="EMBL" id="LBXN01000005">
    <property type="protein sequence ID" value="KKR34167.1"/>
    <property type="molecule type" value="Genomic_DNA"/>
</dbReference>
<comment type="caution">
    <text evidence="11">The sequence shown here is derived from an EMBL/GenBank/DDBJ whole genome shotgun (WGS) entry which is preliminary data.</text>
</comment>
<evidence type="ECO:0000256" key="9">
    <source>
        <dbReference type="RuleBase" id="RU365094"/>
    </source>
</evidence>
<evidence type="ECO:0000256" key="7">
    <source>
        <dbReference type="ARBA" id="ARBA00023136"/>
    </source>
</evidence>
<dbReference type="PROSITE" id="PS00211">
    <property type="entry name" value="ABC_TRANSPORTER_1"/>
    <property type="match status" value="1"/>
</dbReference>
<dbReference type="InterPro" id="IPR003593">
    <property type="entry name" value="AAA+_ATPase"/>
</dbReference>
<dbReference type="SUPFAM" id="SSF52540">
    <property type="entry name" value="P-loop containing nucleoside triphosphate hydrolases"/>
    <property type="match status" value="1"/>
</dbReference>
<dbReference type="Proteomes" id="UP000034539">
    <property type="component" value="Unassembled WGS sequence"/>
</dbReference>
<dbReference type="InterPro" id="IPR015854">
    <property type="entry name" value="ABC_transpr_LolD-like"/>
</dbReference>
<dbReference type="InterPro" id="IPR027417">
    <property type="entry name" value="P-loop_NTPase"/>
</dbReference>
<dbReference type="GO" id="GO:0005886">
    <property type="term" value="C:plasma membrane"/>
    <property type="evidence" value="ECO:0007669"/>
    <property type="project" value="UniProtKB-SubCell"/>
</dbReference>
<keyword evidence="6 9" id="KW-0067">ATP-binding</keyword>
<dbReference type="InterPro" id="IPR003439">
    <property type="entry name" value="ABC_transporter-like_ATP-bd"/>
</dbReference>
<keyword evidence="3 9" id="KW-1003">Cell membrane</keyword>
<evidence type="ECO:0000313" key="12">
    <source>
        <dbReference type="Proteomes" id="UP000034539"/>
    </source>
</evidence>
<protein>
    <recommendedName>
        <fullName evidence="2 9">Cell division ATP-binding protein FtsE</fullName>
    </recommendedName>
</protein>
<gene>
    <name evidence="9" type="primary">ftsE</name>
    <name evidence="11" type="ORF">UT63_C0005G0021</name>
</gene>
<organism evidence="11 12">
    <name type="scientific">Candidatus Gottesmanbacteria bacterium GW2011_GWC2_39_8</name>
    <dbReference type="NCBI Taxonomy" id="1618450"/>
    <lineage>
        <taxon>Bacteria</taxon>
        <taxon>Candidatus Gottesmaniibacteriota</taxon>
    </lineage>
</organism>
<dbReference type="PANTHER" id="PTHR24220:SF470">
    <property type="entry name" value="CELL DIVISION ATP-BINDING PROTEIN FTSE"/>
    <property type="match status" value="1"/>
</dbReference>
<evidence type="ECO:0000313" key="11">
    <source>
        <dbReference type="EMBL" id="KKR34167.1"/>
    </source>
</evidence>
<dbReference type="NCBIfam" id="TIGR02673">
    <property type="entry name" value="FtsE"/>
    <property type="match status" value="1"/>
</dbReference>
<dbReference type="GO" id="GO:0016887">
    <property type="term" value="F:ATP hydrolysis activity"/>
    <property type="evidence" value="ECO:0007669"/>
    <property type="project" value="InterPro"/>
</dbReference>
<keyword evidence="7 9" id="KW-0472">Membrane</keyword>
<name>A0A0G0T8I3_9BACT</name>
<comment type="similarity">
    <text evidence="1 9">Belongs to the ABC transporter superfamily.</text>
</comment>
<evidence type="ECO:0000256" key="3">
    <source>
        <dbReference type="ARBA" id="ARBA00022475"/>
    </source>
</evidence>
<sequence length="225" mass="25392">MLKFESVSKKFRNGKSAVSDIDLRIDNGEFIFLVGSSGAGKTTLLRLIFRDLLPTNGSLFLNDIHINKLPESKIPHLRRKLGFIFQDFKILYERTVYENVAIALEILGKKRQEINKKVSEVLETVGLEDKEDYFPIQMSLGELQRVAIARAIVGDTEILLADEPTGNLDPKISWGILKILNNIHKSGKTIIMATHNVDIVNTMKKRVITLDKGKIVRDEKGGKYT</sequence>
<dbReference type="FunFam" id="3.40.50.300:FF:000056">
    <property type="entry name" value="Cell division ATP-binding protein FtsE"/>
    <property type="match status" value="1"/>
</dbReference>
<proteinExistence type="inferred from homology"/>
<feature type="domain" description="ABC transporter" evidence="10">
    <location>
        <begin position="2"/>
        <end position="225"/>
    </location>
</feature>
<dbReference type="GO" id="GO:0022857">
    <property type="term" value="F:transmembrane transporter activity"/>
    <property type="evidence" value="ECO:0007669"/>
    <property type="project" value="TreeGrafter"/>
</dbReference>
<evidence type="ECO:0000256" key="1">
    <source>
        <dbReference type="ARBA" id="ARBA00005417"/>
    </source>
</evidence>
<keyword evidence="4 9" id="KW-0132">Cell division</keyword>
<accession>A0A0G0T8I3</accession>
<dbReference type="PROSITE" id="PS50893">
    <property type="entry name" value="ABC_TRANSPORTER_2"/>
    <property type="match status" value="1"/>
</dbReference>
<evidence type="ECO:0000256" key="8">
    <source>
        <dbReference type="ARBA" id="ARBA00023306"/>
    </source>
</evidence>
<comment type="subcellular location">
    <subcellularLocation>
        <location evidence="9">Cell membrane</location>
        <topology evidence="9">Peripheral membrane protein</topology>
        <orientation evidence="9">Cytoplasmic side</orientation>
    </subcellularLocation>
</comment>
<keyword evidence="8 9" id="KW-0131">Cell cycle</keyword>
<dbReference type="GO" id="GO:0051301">
    <property type="term" value="P:cell division"/>
    <property type="evidence" value="ECO:0007669"/>
    <property type="project" value="UniProtKB-UniRule"/>
</dbReference>
<dbReference type="PATRIC" id="fig|1618450.3.peg.189"/>
<comment type="subunit">
    <text evidence="9">Homodimer. Forms a membrane-associated complex with FtsX.</text>
</comment>
<reference evidence="11 12" key="1">
    <citation type="journal article" date="2015" name="Nature">
        <title>rRNA introns, odd ribosomes, and small enigmatic genomes across a large radiation of phyla.</title>
        <authorList>
            <person name="Brown C.T."/>
            <person name="Hug L.A."/>
            <person name="Thomas B.C."/>
            <person name="Sharon I."/>
            <person name="Castelle C.J."/>
            <person name="Singh A."/>
            <person name="Wilkins M.J."/>
            <person name="Williams K.H."/>
            <person name="Banfield J.F."/>
        </authorList>
    </citation>
    <scope>NUCLEOTIDE SEQUENCE [LARGE SCALE GENOMIC DNA]</scope>
</reference>
<dbReference type="InterPro" id="IPR017871">
    <property type="entry name" value="ABC_transporter-like_CS"/>
</dbReference>
<dbReference type="SMART" id="SM00382">
    <property type="entry name" value="AAA"/>
    <property type="match status" value="1"/>
</dbReference>
<comment type="function">
    <text evidence="9">Part of the ABC transporter FtsEX involved in cellular division.</text>
</comment>
<dbReference type="Pfam" id="PF00005">
    <property type="entry name" value="ABC_tran"/>
    <property type="match status" value="1"/>
</dbReference>